<name>A0AA41H845_9BURK</name>
<evidence type="ECO:0000256" key="1">
    <source>
        <dbReference type="SAM" id="SignalP"/>
    </source>
</evidence>
<comment type="caution">
    <text evidence="2">The sequence shown here is derived from an EMBL/GenBank/DDBJ whole genome shotgun (WGS) entry which is preliminary data.</text>
</comment>
<keyword evidence="1" id="KW-0732">Signal</keyword>
<dbReference type="EMBL" id="JAHTGR010000002">
    <property type="protein sequence ID" value="MBV6320012.1"/>
    <property type="molecule type" value="Genomic_DNA"/>
</dbReference>
<keyword evidence="5" id="KW-1185">Reference proteome</keyword>
<feature type="signal peptide" evidence="1">
    <location>
        <begin position="1"/>
        <end position="31"/>
    </location>
</feature>
<dbReference type="Proteomes" id="UP001162889">
    <property type="component" value="Unassembled WGS sequence"/>
</dbReference>
<reference evidence="3" key="2">
    <citation type="submission" date="2022-03" db="EMBL/GenBank/DDBJ databases">
        <title>Genome Encyclopedia of Bacteria and Archaea VI: Functional Genomics of Type Strains.</title>
        <authorList>
            <person name="Whitman W."/>
        </authorList>
    </citation>
    <scope>NUCLEOTIDE SEQUENCE</scope>
    <source>
        <strain evidence="3">HSC-15S17</strain>
    </source>
</reference>
<proteinExistence type="predicted"/>
<protein>
    <submittedName>
        <fullName evidence="2">DUF4148 domain-containing protein</fullName>
    </submittedName>
    <submittedName>
        <fullName evidence="3">Parvulin-like peptidyl-prolyl isomerase</fullName>
    </submittedName>
</protein>
<evidence type="ECO:0000313" key="2">
    <source>
        <dbReference type="EMBL" id="MBV6320012.1"/>
    </source>
</evidence>
<dbReference type="Proteomes" id="UP001155901">
    <property type="component" value="Unassembled WGS sequence"/>
</dbReference>
<dbReference type="EMBL" id="JALJZU010000008">
    <property type="protein sequence ID" value="MCP2010376.1"/>
    <property type="molecule type" value="Genomic_DNA"/>
</dbReference>
<reference evidence="2" key="1">
    <citation type="submission" date="2021-07" db="EMBL/GenBank/DDBJ databases">
        <title>Characterization of violacein-producing bacteria and related species.</title>
        <authorList>
            <person name="Wilson H.S."/>
            <person name="De Leon M.E."/>
        </authorList>
    </citation>
    <scope>NUCLEOTIDE SEQUENCE</scope>
    <source>
        <strain evidence="2">HSC-15S17</strain>
    </source>
</reference>
<gene>
    <name evidence="2" type="ORF">KVP70_03620</name>
    <name evidence="3" type="ORF">L1274_004116</name>
</gene>
<dbReference type="RefSeq" id="WP_217940714.1">
    <property type="nucleotide sequence ID" value="NZ_JAHTGR010000002.1"/>
</dbReference>
<feature type="chain" id="PRO_5041233581" evidence="1">
    <location>
        <begin position="32"/>
        <end position="107"/>
    </location>
</feature>
<sequence length="107" mass="10769">MSITTKNLITAAATVAFAIAAAATTVTTAFAQTTAPATATTANTAATTSAAQTVVANGALATATKAQPAGLTRAQVQAEFLEARKNGTLIETEADMDVAQTKKHFVK</sequence>
<evidence type="ECO:0000313" key="5">
    <source>
        <dbReference type="Proteomes" id="UP001162889"/>
    </source>
</evidence>
<evidence type="ECO:0000313" key="3">
    <source>
        <dbReference type="EMBL" id="MCP2010376.1"/>
    </source>
</evidence>
<evidence type="ECO:0000313" key="4">
    <source>
        <dbReference type="Proteomes" id="UP001155901"/>
    </source>
</evidence>
<organism evidence="2 4">
    <name type="scientific">Duganella violaceipulchra</name>
    <dbReference type="NCBI Taxonomy" id="2849652"/>
    <lineage>
        <taxon>Bacteria</taxon>
        <taxon>Pseudomonadati</taxon>
        <taxon>Pseudomonadota</taxon>
        <taxon>Betaproteobacteria</taxon>
        <taxon>Burkholderiales</taxon>
        <taxon>Oxalobacteraceae</taxon>
        <taxon>Telluria group</taxon>
        <taxon>Duganella</taxon>
    </lineage>
</organism>
<accession>A0AA41H845</accession>
<dbReference type="AlphaFoldDB" id="A0AA41H845"/>